<keyword evidence="5 12" id="KW-0235">DNA replication</keyword>
<evidence type="ECO:0000256" key="11">
    <source>
        <dbReference type="ARBA" id="ARBA00023163"/>
    </source>
</evidence>
<evidence type="ECO:0000256" key="8">
    <source>
        <dbReference type="ARBA" id="ARBA00022833"/>
    </source>
</evidence>
<gene>
    <name evidence="12" type="primary">dnaG</name>
    <name evidence="16" type="ORF">A2153_02415</name>
</gene>
<keyword evidence="11 12" id="KW-0804">Transcription</keyword>
<dbReference type="Pfam" id="PF13155">
    <property type="entry name" value="Toprim_2"/>
    <property type="match status" value="1"/>
</dbReference>
<dbReference type="GO" id="GO:0003899">
    <property type="term" value="F:DNA-directed RNA polymerase activity"/>
    <property type="evidence" value="ECO:0007669"/>
    <property type="project" value="UniProtKB-UniRule"/>
</dbReference>
<dbReference type="PIRSF" id="PIRSF002811">
    <property type="entry name" value="DnaG"/>
    <property type="match status" value="1"/>
</dbReference>
<evidence type="ECO:0000256" key="3">
    <source>
        <dbReference type="ARBA" id="ARBA00022679"/>
    </source>
</evidence>
<keyword evidence="2 12" id="KW-0639">Primosome</keyword>
<reference evidence="16 17" key="1">
    <citation type="journal article" date="2016" name="Nat. Commun.">
        <title>Thousands of microbial genomes shed light on interconnected biogeochemical processes in an aquifer system.</title>
        <authorList>
            <person name="Anantharaman K."/>
            <person name="Brown C.T."/>
            <person name="Hug L.A."/>
            <person name="Sharon I."/>
            <person name="Castelle C.J."/>
            <person name="Probst A.J."/>
            <person name="Thomas B.C."/>
            <person name="Singh A."/>
            <person name="Wilkins M.J."/>
            <person name="Karaoz U."/>
            <person name="Brodie E.L."/>
            <person name="Williams K.H."/>
            <person name="Hubbard S.S."/>
            <person name="Banfield J.F."/>
        </authorList>
    </citation>
    <scope>NUCLEOTIDE SEQUENCE [LARGE SCALE GENOMIC DNA]</scope>
</reference>
<dbReference type="SUPFAM" id="SSF56731">
    <property type="entry name" value="DNA primase core"/>
    <property type="match status" value="1"/>
</dbReference>
<evidence type="ECO:0000256" key="1">
    <source>
        <dbReference type="ARBA" id="ARBA00022478"/>
    </source>
</evidence>
<evidence type="ECO:0000256" key="5">
    <source>
        <dbReference type="ARBA" id="ARBA00022705"/>
    </source>
</evidence>
<dbReference type="GO" id="GO:0006269">
    <property type="term" value="P:DNA replication, synthesis of primer"/>
    <property type="evidence" value="ECO:0007669"/>
    <property type="project" value="UniProtKB-UniRule"/>
</dbReference>
<comment type="cofactor">
    <cofactor evidence="13 14">
        <name>Zn(2+)</name>
        <dbReference type="ChEBI" id="CHEBI:29105"/>
    </cofactor>
    <text evidence="13 14">Binds 1 zinc ion per monomer.</text>
</comment>
<keyword evidence="3 12" id="KW-0808">Transferase</keyword>
<feature type="zinc finger region" description="CHC2-type" evidence="14">
    <location>
        <begin position="34"/>
        <end position="59"/>
    </location>
</feature>
<evidence type="ECO:0000259" key="15">
    <source>
        <dbReference type="PROSITE" id="PS50880"/>
    </source>
</evidence>
<dbReference type="GO" id="GO:0008270">
    <property type="term" value="F:zinc ion binding"/>
    <property type="evidence" value="ECO:0007669"/>
    <property type="project" value="UniProtKB-KW"/>
</dbReference>
<keyword evidence="9" id="KW-0460">Magnesium</keyword>
<evidence type="ECO:0000256" key="7">
    <source>
        <dbReference type="ARBA" id="ARBA00022771"/>
    </source>
</evidence>
<feature type="domain" description="Toprim" evidence="15">
    <location>
        <begin position="258"/>
        <end position="341"/>
    </location>
</feature>
<comment type="catalytic activity">
    <reaction evidence="12">
        <text>ssDNA + n NTP = ssDNA/pppN(pN)n-1 hybrid + (n-1) diphosphate.</text>
        <dbReference type="EC" id="2.7.7.101"/>
    </reaction>
</comment>
<keyword evidence="7 14" id="KW-0863">Zinc-finger</keyword>
<evidence type="ECO:0000256" key="14">
    <source>
        <dbReference type="PIRSR" id="PIRSR002811-1"/>
    </source>
</evidence>
<dbReference type="InterPro" id="IPR006171">
    <property type="entry name" value="TOPRIM_dom"/>
</dbReference>
<dbReference type="InterPro" id="IPR036977">
    <property type="entry name" value="DNA_primase_Znf_CHC2"/>
</dbReference>
<dbReference type="InterPro" id="IPR050219">
    <property type="entry name" value="DnaG_primase"/>
</dbReference>
<dbReference type="FunFam" id="3.90.580.10:FF:000001">
    <property type="entry name" value="DNA primase"/>
    <property type="match status" value="1"/>
</dbReference>
<dbReference type="GO" id="GO:0005737">
    <property type="term" value="C:cytoplasm"/>
    <property type="evidence" value="ECO:0007669"/>
    <property type="project" value="TreeGrafter"/>
</dbReference>
<dbReference type="CDD" id="cd03364">
    <property type="entry name" value="TOPRIM_DnaG_primases"/>
    <property type="match status" value="1"/>
</dbReference>
<keyword evidence="6 13" id="KW-0479">Metal-binding</keyword>
<dbReference type="PANTHER" id="PTHR30313">
    <property type="entry name" value="DNA PRIMASE"/>
    <property type="match status" value="1"/>
</dbReference>
<dbReference type="SMART" id="SM00493">
    <property type="entry name" value="TOPRIM"/>
    <property type="match status" value="1"/>
</dbReference>
<dbReference type="EMBL" id="MFJB01000023">
    <property type="protein sequence ID" value="OGG00571.1"/>
    <property type="molecule type" value="Genomic_DNA"/>
</dbReference>
<proteinExistence type="inferred from homology"/>
<dbReference type="NCBIfam" id="TIGR01391">
    <property type="entry name" value="dnaG"/>
    <property type="match status" value="1"/>
</dbReference>
<keyword evidence="10 12" id="KW-0238">DNA-binding</keyword>
<dbReference type="InterPro" id="IPR002694">
    <property type="entry name" value="Znf_CHC2"/>
</dbReference>
<evidence type="ECO:0000313" key="16">
    <source>
        <dbReference type="EMBL" id="OGG00571.1"/>
    </source>
</evidence>
<dbReference type="FunFam" id="3.90.980.10:FF:000001">
    <property type="entry name" value="DNA primase"/>
    <property type="match status" value="1"/>
</dbReference>
<dbReference type="Proteomes" id="UP000177396">
    <property type="component" value="Unassembled WGS sequence"/>
</dbReference>
<name>A0A1F5YK69_9BACT</name>
<keyword evidence="8 13" id="KW-0862">Zinc</keyword>
<keyword evidence="4 12" id="KW-0548">Nucleotidyltransferase</keyword>
<dbReference type="InterPro" id="IPR013264">
    <property type="entry name" value="DNAG_N"/>
</dbReference>
<sequence length="597" mass="67842">MTDVELIKSKIDIVDFISAYLTLKKAGRSFKALCPFHPEKTPSFIVSPERESWHCFGACATGGDVITFYQKWEGIDFLEALKSLAERAHVTLQKYTPAKDQLIKEKIYAINNLATDFFHYLLTGHTIGQRALDYLKSRNIKKEIIENFQLGYAPESWDSLHKYIAKKGYSPPDLEEAGLLIKSDQGKYYDRFRGRLIFTLKDHRGKIIGFSGRKLPSLSSTDTDTDAKYINTPETAIYIKGNVLYGLDSTREFIKKANNAIVVEGEFDFLASYQNGITNVVAIKGSALTENQVLLLKRYAETVSLALDSDIAGNVAAIRGIEIAENAGLVVNVVKLVSGKDPAECIEHGAHLWKKSVSDSVPIYDFIIDSALKKYAPDDVFGKKKIGEETIPFLTKIQNPIIASHYYKKLAKILDVSIESIETAVMQFLKNKKVNKEVLIENTLKKDRGELLEEYFLSLILQSSHIKDHLDKSMKIVTPDDFMVLPVKTILQLLKNFMKDRDKFDLKLFSPSLTPEIAPFFDRAYLIELPQFLNDEKLFLRELDKTVKEIKKISLRRTVGEISTKLNRLEDEQKSSEADQLNKEIKKLFIKLKELEK</sequence>
<dbReference type="Gene3D" id="3.90.580.10">
    <property type="entry name" value="Zinc finger, CHC2-type domain"/>
    <property type="match status" value="1"/>
</dbReference>
<evidence type="ECO:0000256" key="10">
    <source>
        <dbReference type="ARBA" id="ARBA00023125"/>
    </source>
</evidence>
<dbReference type="InterPro" id="IPR030846">
    <property type="entry name" value="DnaG_bac"/>
</dbReference>
<accession>A0A1F5YK69</accession>
<dbReference type="PROSITE" id="PS50880">
    <property type="entry name" value="TOPRIM"/>
    <property type="match status" value="1"/>
</dbReference>
<dbReference type="Pfam" id="PF10410">
    <property type="entry name" value="DnaB_bind"/>
    <property type="match status" value="1"/>
</dbReference>
<dbReference type="InterPro" id="IPR034151">
    <property type="entry name" value="TOPRIM_DnaG_bac"/>
</dbReference>
<comment type="similarity">
    <text evidence="12 13">Belongs to the DnaG primase family.</text>
</comment>
<dbReference type="EC" id="2.7.7.101" evidence="12"/>
<dbReference type="GO" id="GO:0003677">
    <property type="term" value="F:DNA binding"/>
    <property type="evidence" value="ECO:0007669"/>
    <property type="project" value="UniProtKB-KW"/>
</dbReference>
<dbReference type="Pfam" id="PF08275">
    <property type="entry name" value="DNAG_N"/>
    <property type="match status" value="1"/>
</dbReference>
<dbReference type="InterPro" id="IPR006295">
    <property type="entry name" value="DNA_primase_DnaG"/>
</dbReference>
<dbReference type="SMART" id="SM00400">
    <property type="entry name" value="ZnF_CHCC"/>
    <property type="match status" value="1"/>
</dbReference>
<evidence type="ECO:0000256" key="4">
    <source>
        <dbReference type="ARBA" id="ARBA00022695"/>
    </source>
</evidence>
<evidence type="ECO:0000256" key="2">
    <source>
        <dbReference type="ARBA" id="ARBA00022515"/>
    </source>
</evidence>
<evidence type="ECO:0000256" key="9">
    <source>
        <dbReference type="ARBA" id="ARBA00022842"/>
    </source>
</evidence>
<dbReference type="GO" id="GO:0000428">
    <property type="term" value="C:DNA-directed RNA polymerase complex"/>
    <property type="evidence" value="ECO:0007669"/>
    <property type="project" value="UniProtKB-KW"/>
</dbReference>
<keyword evidence="1 12" id="KW-0240">DNA-directed RNA polymerase</keyword>
<evidence type="ECO:0000256" key="13">
    <source>
        <dbReference type="PIRNR" id="PIRNR002811"/>
    </source>
</evidence>
<comment type="subunit">
    <text evidence="12">Monomer. Interacts with DnaB.</text>
</comment>
<evidence type="ECO:0000256" key="6">
    <source>
        <dbReference type="ARBA" id="ARBA00022723"/>
    </source>
</evidence>
<dbReference type="PANTHER" id="PTHR30313:SF2">
    <property type="entry name" value="DNA PRIMASE"/>
    <property type="match status" value="1"/>
</dbReference>
<dbReference type="InterPro" id="IPR019475">
    <property type="entry name" value="DNA_primase_DnaB-bd"/>
</dbReference>
<dbReference type="AlphaFoldDB" id="A0A1F5YK69"/>
<organism evidence="16 17">
    <name type="scientific">Candidatus Gottesmanbacteria bacterium RBG_16_38_7b</name>
    <dbReference type="NCBI Taxonomy" id="1798372"/>
    <lineage>
        <taxon>Bacteria</taxon>
        <taxon>Candidatus Gottesmaniibacteriota</taxon>
    </lineage>
</organism>
<evidence type="ECO:0000256" key="12">
    <source>
        <dbReference type="HAMAP-Rule" id="MF_00974"/>
    </source>
</evidence>
<comment type="caution">
    <text evidence="12">Lacks conserved residue(s) required for the propagation of feature annotation.</text>
</comment>
<evidence type="ECO:0000313" key="17">
    <source>
        <dbReference type="Proteomes" id="UP000177396"/>
    </source>
</evidence>
<dbReference type="GO" id="GO:1990077">
    <property type="term" value="C:primosome complex"/>
    <property type="evidence" value="ECO:0007669"/>
    <property type="project" value="UniProtKB-KW"/>
</dbReference>
<protein>
    <recommendedName>
        <fullName evidence="12 13">DNA primase</fullName>
        <ecNumber evidence="12">2.7.7.101</ecNumber>
    </recommendedName>
</protein>
<dbReference type="Pfam" id="PF01807">
    <property type="entry name" value="Zn_ribbon_DnaG"/>
    <property type="match status" value="1"/>
</dbReference>
<dbReference type="HAMAP" id="MF_00974">
    <property type="entry name" value="DNA_primase_DnaG"/>
    <property type="match status" value="1"/>
</dbReference>
<dbReference type="Gene3D" id="1.10.860.10">
    <property type="entry name" value="DNAb Helicase, Chain A"/>
    <property type="match status" value="1"/>
</dbReference>
<comment type="function">
    <text evidence="12 13">RNA polymerase that catalyzes the synthesis of short RNA molecules used as primers for DNA polymerase during DNA replication.</text>
</comment>
<dbReference type="InterPro" id="IPR037068">
    <property type="entry name" value="DNA_primase_core_N_sf"/>
</dbReference>
<dbReference type="Gene3D" id="3.40.1360.10">
    <property type="match status" value="1"/>
</dbReference>
<dbReference type="Gene3D" id="3.90.980.10">
    <property type="entry name" value="DNA primase, catalytic core, N-terminal domain"/>
    <property type="match status" value="1"/>
</dbReference>
<comment type="caution">
    <text evidence="16">The sequence shown here is derived from an EMBL/GenBank/DDBJ whole genome shotgun (WGS) entry which is preliminary data.</text>
</comment>
<dbReference type="SUPFAM" id="SSF57783">
    <property type="entry name" value="Zinc beta-ribbon"/>
    <property type="match status" value="1"/>
</dbReference>
<dbReference type="InterPro" id="IPR016136">
    <property type="entry name" value="DNA_helicase_N/primase_C"/>
</dbReference>